<evidence type="ECO:0000259" key="10">
    <source>
        <dbReference type="Pfam" id="PF02875"/>
    </source>
</evidence>
<comment type="caution">
    <text evidence="7">Lacks conserved residue(s) required for the propagation of feature annotation.</text>
</comment>
<keyword evidence="7" id="KW-0067">ATP-binding</keyword>
<keyword evidence="2 7" id="KW-0132">Cell division</keyword>
<feature type="binding site" evidence="7">
    <location>
        <begin position="397"/>
        <end position="400"/>
    </location>
    <ligand>
        <name>meso-2,6-diaminopimelate</name>
        <dbReference type="ChEBI" id="CHEBI:57791"/>
    </ligand>
</feature>
<evidence type="ECO:0000256" key="5">
    <source>
        <dbReference type="ARBA" id="ARBA00023306"/>
    </source>
</evidence>
<feature type="binding site" evidence="7">
    <location>
        <position position="373"/>
    </location>
    <ligand>
        <name>meso-2,6-diaminopimelate</name>
        <dbReference type="ChEBI" id="CHEBI:57791"/>
    </ligand>
</feature>
<comment type="subcellular location">
    <subcellularLocation>
        <location evidence="7 8">Cytoplasm</location>
    </subcellularLocation>
</comment>
<dbReference type="InterPro" id="IPR004101">
    <property type="entry name" value="Mur_ligase_C"/>
</dbReference>
<dbReference type="Pfam" id="PF08245">
    <property type="entry name" value="Mur_ligase_M"/>
    <property type="match status" value="1"/>
</dbReference>
<evidence type="ECO:0000259" key="11">
    <source>
        <dbReference type="Pfam" id="PF08245"/>
    </source>
</evidence>
<keyword evidence="3 7" id="KW-0133">Cell shape</keyword>
<dbReference type="Pfam" id="PF01225">
    <property type="entry name" value="Mur_ligase"/>
    <property type="match status" value="1"/>
</dbReference>
<feature type="binding site" evidence="7">
    <location>
        <position position="448"/>
    </location>
    <ligand>
        <name>meso-2,6-diaminopimelate</name>
        <dbReference type="ChEBI" id="CHEBI:57791"/>
    </ligand>
</feature>
<evidence type="ECO:0000256" key="6">
    <source>
        <dbReference type="ARBA" id="ARBA00023316"/>
    </source>
</evidence>
<dbReference type="Proteomes" id="UP001595617">
    <property type="component" value="Unassembled WGS sequence"/>
</dbReference>
<evidence type="ECO:0000256" key="3">
    <source>
        <dbReference type="ARBA" id="ARBA00022960"/>
    </source>
</evidence>
<dbReference type="InterPro" id="IPR036565">
    <property type="entry name" value="Mur-like_cat_sf"/>
</dbReference>
<dbReference type="InterPro" id="IPR013221">
    <property type="entry name" value="Mur_ligase_cen"/>
</dbReference>
<evidence type="ECO:0000256" key="7">
    <source>
        <dbReference type="HAMAP-Rule" id="MF_00208"/>
    </source>
</evidence>
<dbReference type="Gene3D" id="3.90.190.20">
    <property type="entry name" value="Mur ligase, C-terminal domain"/>
    <property type="match status" value="1"/>
</dbReference>
<protein>
    <recommendedName>
        <fullName evidence="7">UDP-N-acetylmuramoyl-L-alanyl-D-glutamate--2,6-diaminopimelate ligase</fullName>
        <ecNumber evidence="7">6.3.2.13</ecNumber>
    </recommendedName>
    <alternativeName>
        <fullName evidence="7">Meso-A2pm-adding enzyme</fullName>
    </alternativeName>
    <alternativeName>
        <fullName evidence="7">Meso-diaminopimelate-adding enzyme</fullName>
    </alternativeName>
    <alternativeName>
        <fullName evidence="7">UDP-MurNAc-L-Ala-D-Glu:meso-diaminopimelate ligase</fullName>
    </alternativeName>
    <alternativeName>
        <fullName evidence="7">UDP-MurNAc-tripeptide synthetase</fullName>
    </alternativeName>
    <alternativeName>
        <fullName evidence="7">UDP-N-acetylmuramyl-tripeptide synthetase</fullName>
    </alternativeName>
</protein>
<feature type="binding site" evidence="7">
    <location>
        <position position="23"/>
    </location>
    <ligand>
        <name>UDP-N-acetyl-alpha-D-muramoyl-L-alanyl-D-glutamate</name>
        <dbReference type="ChEBI" id="CHEBI:83900"/>
    </ligand>
</feature>
<feature type="binding site" evidence="7">
    <location>
        <position position="21"/>
    </location>
    <ligand>
        <name>UDP-N-acetyl-alpha-D-muramoyl-L-alanyl-D-glutamate</name>
        <dbReference type="ChEBI" id="CHEBI:83900"/>
    </ligand>
</feature>
<feature type="binding site" evidence="7">
    <location>
        <begin position="104"/>
        <end position="110"/>
    </location>
    <ligand>
        <name>ATP</name>
        <dbReference type="ChEBI" id="CHEBI:30616"/>
    </ligand>
</feature>
<dbReference type="NCBIfam" id="NF001126">
    <property type="entry name" value="PRK00139.1-4"/>
    <property type="match status" value="1"/>
</dbReference>
<accession>A0ABV7ZZ38</accession>
<dbReference type="RefSeq" id="WP_380694473.1">
    <property type="nucleotide sequence ID" value="NZ_JBHRYR010000002.1"/>
</dbReference>
<comment type="function">
    <text evidence="7">Catalyzes the addition of meso-diaminopimelic acid to the nucleotide precursor UDP-N-acetylmuramoyl-L-alanyl-D-glutamate (UMAG) in the biosynthesis of bacterial cell-wall peptidoglycan.</text>
</comment>
<dbReference type="PANTHER" id="PTHR23135:SF4">
    <property type="entry name" value="UDP-N-ACETYLMURAMOYL-L-ALANYL-D-GLUTAMATE--2,6-DIAMINOPIMELATE LIGASE MURE HOMOLOG, CHLOROPLASTIC"/>
    <property type="match status" value="1"/>
</dbReference>
<keyword evidence="4 7" id="KW-0573">Peptidoglycan synthesis</keyword>
<sequence>MMDWLTQVIQHIEHTGGTVVLDSRAVNAGDVFVALPGQNVDGRDFISQVLGQQAVLVLAESTNGKQWVDGSVLWVPELGRRLGQLAEALFAVNESALTLMGVTGTNGKTSISTFIAQCLTSEFGRCGLIGTLGAGVWPQQQSTFNTTPDVLTNHRLLAQWAAMDVKHAVMEVSSHALSLGRVDGLRFHIAMFTQLTRDHLDFHGTMENYFAAKKMLFDPARSQMAVICVDDRWGQELATYRRDAVRVSGKVSTAAHVAPTKIERLPQGLRVHWATPWGDGVTEASLLGEFNVANLAVVIGVLGTLGLSFSRMAELLAEVKPVAGRMQPVPLHNGALAIVDYAHTPDALEKALAAARHHAVGRVHCVFGCGGNRDRGKRPLMAAAAAAKADQLWITSDNPRTENFLQIVGDMVPGIPRDTNYEVVADRSEAIALAVQGAQSGDVILVAGKGHETYQEIGGVKQPYSDLEAIKAAEARTS</sequence>
<dbReference type="InterPro" id="IPR036615">
    <property type="entry name" value="Mur_ligase_C_dom_sf"/>
</dbReference>
<dbReference type="InterPro" id="IPR035911">
    <property type="entry name" value="MurE/MurF_N"/>
</dbReference>
<dbReference type="InterPro" id="IPR005761">
    <property type="entry name" value="UDP-N-AcMur-Glu-dNH2Pim_ligase"/>
</dbReference>
<dbReference type="NCBIfam" id="TIGR01085">
    <property type="entry name" value="murE"/>
    <property type="match status" value="1"/>
</dbReference>
<dbReference type="SUPFAM" id="SSF63418">
    <property type="entry name" value="MurE/MurF N-terminal domain"/>
    <property type="match status" value="1"/>
</dbReference>
<comment type="cofactor">
    <cofactor evidence="7">
        <name>Mg(2+)</name>
        <dbReference type="ChEBI" id="CHEBI:18420"/>
    </cofactor>
</comment>
<organism evidence="12 13">
    <name type="scientific">Saccharospirillum mangrovi</name>
    <dbReference type="NCBI Taxonomy" id="2161747"/>
    <lineage>
        <taxon>Bacteria</taxon>
        <taxon>Pseudomonadati</taxon>
        <taxon>Pseudomonadota</taxon>
        <taxon>Gammaproteobacteria</taxon>
        <taxon>Oceanospirillales</taxon>
        <taxon>Saccharospirillaceae</taxon>
        <taxon>Saccharospirillum</taxon>
    </lineage>
</organism>
<evidence type="ECO:0000256" key="8">
    <source>
        <dbReference type="RuleBase" id="RU004135"/>
    </source>
</evidence>
<comment type="catalytic activity">
    <reaction evidence="7">
        <text>UDP-N-acetyl-alpha-D-muramoyl-L-alanyl-D-glutamate + meso-2,6-diaminopimelate + ATP = UDP-N-acetyl-alpha-D-muramoyl-L-alanyl-gamma-D-glutamyl-meso-2,6-diaminopimelate + ADP + phosphate + H(+)</text>
        <dbReference type="Rhea" id="RHEA:23676"/>
        <dbReference type="ChEBI" id="CHEBI:15378"/>
        <dbReference type="ChEBI" id="CHEBI:30616"/>
        <dbReference type="ChEBI" id="CHEBI:43474"/>
        <dbReference type="ChEBI" id="CHEBI:57791"/>
        <dbReference type="ChEBI" id="CHEBI:83900"/>
        <dbReference type="ChEBI" id="CHEBI:83905"/>
        <dbReference type="ChEBI" id="CHEBI:456216"/>
        <dbReference type="EC" id="6.3.2.13"/>
    </reaction>
</comment>
<keyword evidence="5 7" id="KW-0131">Cell cycle</keyword>
<feature type="binding site" evidence="7">
    <location>
        <position position="452"/>
    </location>
    <ligand>
        <name>meso-2,6-diaminopimelate</name>
        <dbReference type="ChEBI" id="CHEBI:57791"/>
    </ligand>
</feature>
<evidence type="ECO:0000259" key="9">
    <source>
        <dbReference type="Pfam" id="PF01225"/>
    </source>
</evidence>
<dbReference type="Gene3D" id="3.40.1390.10">
    <property type="entry name" value="MurE/MurF, N-terminal domain"/>
    <property type="match status" value="1"/>
</dbReference>
<evidence type="ECO:0000256" key="1">
    <source>
        <dbReference type="ARBA" id="ARBA00005898"/>
    </source>
</evidence>
<feature type="binding site" evidence="7">
    <location>
        <begin position="146"/>
        <end position="147"/>
    </location>
    <ligand>
        <name>UDP-N-acetyl-alpha-D-muramoyl-L-alanyl-D-glutamate</name>
        <dbReference type="ChEBI" id="CHEBI:83900"/>
    </ligand>
</feature>
<keyword evidence="7" id="KW-0460">Magnesium</keyword>
<dbReference type="EMBL" id="JBHRYR010000002">
    <property type="protein sequence ID" value="MFC3852390.1"/>
    <property type="molecule type" value="Genomic_DNA"/>
</dbReference>
<feature type="short sequence motif" description="Meso-diaminopimelate recognition motif" evidence="7">
    <location>
        <begin position="397"/>
        <end position="400"/>
    </location>
</feature>
<feature type="binding site" evidence="7">
    <location>
        <position position="145"/>
    </location>
    <ligand>
        <name>UDP-N-acetyl-alpha-D-muramoyl-L-alanyl-D-glutamate</name>
        <dbReference type="ChEBI" id="CHEBI:83900"/>
    </ligand>
</feature>
<evidence type="ECO:0000256" key="4">
    <source>
        <dbReference type="ARBA" id="ARBA00022984"/>
    </source>
</evidence>
<dbReference type="Pfam" id="PF02875">
    <property type="entry name" value="Mur_ligase_C"/>
    <property type="match status" value="1"/>
</dbReference>
<dbReference type="GO" id="GO:0008765">
    <property type="term" value="F:UDP-N-acetylmuramoylalanyl-D-glutamate-2,6-diaminopimelate ligase activity"/>
    <property type="evidence" value="ECO:0007669"/>
    <property type="project" value="UniProtKB-EC"/>
</dbReference>
<evidence type="ECO:0000313" key="13">
    <source>
        <dbReference type="Proteomes" id="UP001595617"/>
    </source>
</evidence>
<keyword evidence="13" id="KW-1185">Reference proteome</keyword>
<comment type="PTM">
    <text evidence="7">Carboxylation is probably crucial for Mg(2+) binding and, consequently, for the gamma-phosphate positioning of ATP.</text>
</comment>
<reference evidence="13" key="1">
    <citation type="journal article" date="2019" name="Int. J. Syst. Evol. Microbiol.">
        <title>The Global Catalogue of Microorganisms (GCM) 10K type strain sequencing project: providing services to taxonomists for standard genome sequencing and annotation.</title>
        <authorList>
            <consortium name="The Broad Institute Genomics Platform"/>
            <consortium name="The Broad Institute Genome Sequencing Center for Infectious Disease"/>
            <person name="Wu L."/>
            <person name="Ma J."/>
        </authorList>
    </citation>
    <scope>NUCLEOTIDE SEQUENCE [LARGE SCALE GENOMIC DNA]</scope>
    <source>
        <strain evidence="13">IBRC 10765</strain>
    </source>
</reference>
<keyword evidence="7" id="KW-0963">Cytoplasm</keyword>
<feature type="modified residue" description="N6-carboxylysine" evidence="7">
    <location>
        <position position="213"/>
    </location>
</feature>
<dbReference type="Gene3D" id="3.40.1190.10">
    <property type="entry name" value="Mur-like, catalytic domain"/>
    <property type="match status" value="1"/>
</dbReference>
<keyword evidence="7 12" id="KW-0436">Ligase</keyword>
<name>A0ABV7ZZ38_9GAMM</name>
<keyword evidence="7" id="KW-0547">Nucleotide-binding</keyword>
<comment type="similarity">
    <text evidence="1 7">Belongs to the MurCDEF family. MurE subfamily.</text>
</comment>
<evidence type="ECO:0000313" key="12">
    <source>
        <dbReference type="EMBL" id="MFC3852390.1"/>
    </source>
</evidence>
<dbReference type="HAMAP" id="MF_00208">
    <property type="entry name" value="MurE"/>
    <property type="match status" value="1"/>
</dbReference>
<feature type="domain" description="Mur ligase N-terminal catalytic" evidence="9">
    <location>
        <begin position="19"/>
        <end position="63"/>
    </location>
</feature>
<proteinExistence type="inferred from homology"/>
<feature type="binding site" evidence="7">
    <location>
        <position position="173"/>
    </location>
    <ligand>
        <name>UDP-N-acetyl-alpha-D-muramoyl-L-alanyl-D-glutamate</name>
        <dbReference type="ChEBI" id="CHEBI:83900"/>
    </ligand>
</feature>
<dbReference type="EC" id="6.3.2.13" evidence="7"/>
<dbReference type="NCBIfam" id="NF001124">
    <property type="entry name" value="PRK00139.1-2"/>
    <property type="match status" value="1"/>
</dbReference>
<keyword evidence="6 7" id="KW-0961">Cell wall biogenesis/degradation</keyword>
<dbReference type="InterPro" id="IPR000713">
    <property type="entry name" value="Mur_ligase_N"/>
</dbReference>
<comment type="caution">
    <text evidence="12">The sequence shown here is derived from an EMBL/GenBank/DDBJ whole genome shotgun (WGS) entry which is preliminary data.</text>
</comment>
<gene>
    <name evidence="7" type="primary">murE</name>
    <name evidence="12" type="ORF">ACFOOG_06040</name>
</gene>
<dbReference type="PANTHER" id="PTHR23135">
    <property type="entry name" value="MUR LIGASE FAMILY MEMBER"/>
    <property type="match status" value="1"/>
</dbReference>
<comment type="pathway">
    <text evidence="7 8">Cell wall biogenesis; peptidoglycan biosynthesis.</text>
</comment>
<feature type="binding site" evidence="7">
    <location>
        <position position="181"/>
    </location>
    <ligand>
        <name>UDP-N-acetyl-alpha-D-muramoyl-L-alanyl-D-glutamate</name>
        <dbReference type="ChEBI" id="CHEBI:83900"/>
    </ligand>
</feature>
<feature type="domain" description="Mur ligase C-terminal" evidence="10">
    <location>
        <begin position="324"/>
        <end position="450"/>
    </location>
</feature>
<feature type="domain" description="Mur ligase central" evidence="11">
    <location>
        <begin position="102"/>
        <end position="301"/>
    </location>
</feature>
<dbReference type="SUPFAM" id="SSF53244">
    <property type="entry name" value="MurD-like peptide ligases, peptide-binding domain"/>
    <property type="match status" value="1"/>
</dbReference>
<dbReference type="SUPFAM" id="SSF53623">
    <property type="entry name" value="MurD-like peptide ligases, catalytic domain"/>
    <property type="match status" value="1"/>
</dbReference>
<evidence type="ECO:0000256" key="2">
    <source>
        <dbReference type="ARBA" id="ARBA00022618"/>
    </source>
</evidence>